<dbReference type="KEGG" id="ehx:EMIHUDRAFT_445104"/>
<reference evidence="3" key="1">
    <citation type="journal article" date="2013" name="Nature">
        <title>Pan genome of the phytoplankton Emiliania underpins its global distribution.</title>
        <authorList>
            <person name="Read B.A."/>
            <person name="Kegel J."/>
            <person name="Klute M.J."/>
            <person name="Kuo A."/>
            <person name="Lefebvre S.C."/>
            <person name="Maumus F."/>
            <person name="Mayer C."/>
            <person name="Miller J."/>
            <person name="Monier A."/>
            <person name="Salamov A."/>
            <person name="Young J."/>
            <person name="Aguilar M."/>
            <person name="Claverie J.M."/>
            <person name="Frickenhaus S."/>
            <person name="Gonzalez K."/>
            <person name="Herman E.K."/>
            <person name="Lin Y.C."/>
            <person name="Napier J."/>
            <person name="Ogata H."/>
            <person name="Sarno A.F."/>
            <person name="Shmutz J."/>
            <person name="Schroeder D."/>
            <person name="de Vargas C."/>
            <person name="Verret F."/>
            <person name="von Dassow P."/>
            <person name="Valentin K."/>
            <person name="Van de Peer Y."/>
            <person name="Wheeler G."/>
            <person name="Dacks J.B."/>
            <person name="Delwiche C.F."/>
            <person name="Dyhrman S.T."/>
            <person name="Glockner G."/>
            <person name="John U."/>
            <person name="Richards T."/>
            <person name="Worden A.Z."/>
            <person name="Zhang X."/>
            <person name="Grigoriev I.V."/>
            <person name="Allen A.E."/>
            <person name="Bidle K."/>
            <person name="Borodovsky M."/>
            <person name="Bowler C."/>
            <person name="Brownlee C."/>
            <person name="Cock J.M."/>
            <person name="Elias M."/>
            <person name="Gladyshev V.N."/>
            <person name="Groth M."/>
            <person name="Guda C."/>
            <person name="Hadaegh A."/>
            <person name="Iglesias-Rodriguez M.D."/>
            <person name="Jenkins J."/>
            <person name="Jones B.M."/>
            <person name="Lawson T."/>
            <person name="Leese F."/>
            <person name="Lindquist E."/>
            <person name="Lobanov A."/>
            <person name="Lomsadze A."/>
            <person name="Malik S.B."/>
            <person name="Marsh M.E."/>
            <person name="Mackinder L."/>
            <person name="Mock T."/>
            <person name="Mueller-Roeber B."/>
            <person name="Pagarete A."/>
            <person name="Parker M."/>
            <person name="Probert I."/>
            <person name="Quesneville H."/>
            <person name="Raines C."/>
            <person name="Rensing S.A."/>
            <person name="Riano-Pachon D.M."/>
            <person name="Richier S."/>
            <person name="Rokitta S."/>
            <person name="Shiraiwa Y."/>
            <person name="Soanes D.M."/>
            <person name="van der Giezen M."/>
            <person name="Wahlund T.M."/>
            <person name="Williams B."/>
            <person name="Wilson W."/>
            <person name="Wolfe G."/>
            <person name="Wurch L.L."/>
        </authorList>
    </citation>
    <scope>NUCLEOTIDE SEQUENCE</scope>
</reference>
<evidence type="ECO:0000313" key="2">
    <source>
        <dbReference type="EnsemblProtists" id="EOD18613"/>
    </source>
</evidence>
<proteinExistence type="predicted"/>
<organism evidence="2 3">
    <name type="scientific">Emiliania huxleyi (strain CCMP1516)</name>
    <dbReference type="NCBI Taxonomy" id="280463"/>
    <lineage>
        <taxon>Eukaryota</taxon>
        <taxon>Haptista</taxon>
        <taxon>Haptophyta</taxon>
        <taxon>Prymnesiophyceae</taxon>
        <taxon>Isochrysidales</taxon>
        <taxon>Noelaerhabdaceae</taxon>
        <taxon>Emiliania</taxon>
    </lineage>
</organism>
<name>A0A0D3J528_EMIH1</name>
<keyword evidence="3" id="KW-1185">Reference proteome</keyword>
<dbReference type="GeneID" id="17264158"/>
<protein>
    <submittedName>
        <fullName evidence="2">Uncharacterized protein</fullName>
    </submittedName>
</protein>
<evidence type="ECO:0000313" key="3">
    <source>
        <dbReference type="Proteomes" id="UP000013827"/>
    </source>
</evidence>
<feature type="region of interest" description="Disordered" evidence="1">
    <location>
        <begin position="118"/>
        <end position="229"/>
    </location>
</feature>
<dbReference type="PaxDb" id="2903-EOD18613"/>
<dbReference type="AlphaFoldDB" id="A0A0D3J528"/>
<feature type="compositionally biased region" description="Pro residues" evidence="1">
    <location>
        <begin position="210"/>
        <end position="229"/>
    </location>
</feature>
<dbReference type="RefSeq" id="XP_005771042.1">
    <property type="nucleotide sequence ID" value="XM_005770985.1"/>
</dbReference>
<dbReference type="Proteomes" id="UP000013827">
    <property type="component" value="Unassembled WGS sequence"/>
</dbReference>
<reference evidence="2" key="2">
    <citation type="submission" date="2024-10" db="UniProtKB">
        <authorList>
            <consortium name="EnsemblProtists"/>
        </authorList>
    </citation>
    <scope>IDENTIFICATION</scope>
</reference>
<evidence type="ECO:0000256" key="1">
    <source>
        <dbReference type="SAM" id="MobiDB-lite"/>
    </source>
</evidence>
<dbReference type="EnsemblProtists" id="EOD18613">
    <property type="protein sequence ID" value="EOD18613"/>
    <property type="gene ID" value="EMIHUDRAFT_445104"/>
</dbReference>
<accession>A0A0D3J528</accession>
<sequence length="299" mass="32536">MLFAVVFSSSASVGYTLSAAGAAPRPALQSAGAAPAAAFSGLRLAAARVRMSDEMSEEEFLAMQDAEELVDAEGNVVTQTQELSEGAKRVVRGMRSETGVEFAPWMKVDAEAIARADRERKERKARQAAQAKQLDPYAMDPQAAELGAGARPPPPPDASLAAPPHARPASAARRRPQVKDPVRGRGGAEVVHRQRGGQCRLHRAAATGRCPPPGRLLGSLPPPRAAPAPPLLRRHRCLRRPRVVRELRAAQDQGPRRRRLHLHRRHLLARDVGLPHPRLRLDGHSLRRLPKAGRDRRAE</sequence>
<feature type="compositionally biased region" description="Low complexity" evidence="1">
    <location>
        <begin position="158"/>
        <end position="171"/>
    </location>
</feature>
<dbReference type="HOGENOM" id="CLU_932014_0_0_1"/>
<feature type="region of interest" description="Disordered" evidence="1">
    <location>
        <begin position="276"/>
        <end position="299"/>
    </location>
</feature>